<evidence type="ECO:0008006" key="4">
    <source>
        <dbReference type="Google" id="ProtNLM"/>
    </source>
</evidence>
<comment type="caution">
    <text evidence="2">The sequence shown here is derived from an EMBL/GenBank/DDBJ whole genome shotgun (WGS) entry which is preliminary data.</text>
</comment>
<dbReference type="RefSeq" id="WP_035149055.1">
    <property type="nucleotide sequence ID" value="NZ_JAAZWO010000052.1"/>
</dbReference>
<organism evidence="2 3">
    <name type="scientific">Clostridium tetanomorphum</name>
    <dbReference type="NCBI Taxonomy" id="1553"/>
    <lineage>
        <taxon>Bacteria</taxon>
        <taxon>Bacillati</taxon>
        <taxon>Bacillota</taxon>
        <taxon>Clostridia</taxon>
        <taxon>Eubacteriales</taxon>
        <taxon>Clostridiaceae</taxon>
        <taxon>Clostridium</taxon>
    </lineage>
</organism>
<dbReference type="AlphaFoldDB" id="A0A923EF21"/>
<proteinExistence type="predicted"/>
<dbReference type="EMBL" id="JAAZWO010000052">
    <property type="protein sequence ID" value="MBC2400145.1"/>
    <property type="molecule type" value="Genomic_DNA"/>
</dbReference>
<evidence type="ECO:0000313" key="2">
    <source>
        <dbReference type="EMBL" id="MBC2400145.1"/>
    </source>
</evidence>
<dbReference type="PROSITE" id="PS51257">
    <property type="entry name" value="PROKAR_LIPOPROTEIN"/>
    <property type="match status" value="1"/>
</dbReference>
<name>A0A923EF21_CLOTT</name>
<evidence type="ECO:0000256" key="1">
    <source>
        <dbReference type="SAM" id="MobiDB-lite"/>
    </source>
</evidence>
<evidence type="ECO:0000313" key="3">
    <source>
        <dbReference type="Proteomes" id="UP000563151"/>
    </source>
</evidence>
<feature type="region of interest" description="Disordered" evidence="1">
    <location>
        <begin position="40"/>
        <end position="101"/>
    </location>
</feature>
<reference evidence="2 3" key="1">
    <citation type="submission" date="2020-04" db="EMBL/GenBank/DDBJ databases">
        <title>Genomic insights into acetone-butanol-ethanol (ABE) fermentation by sequencing solventogenic clostridia strains.</title>
        <authorList>
            <person name="Brown S."/>
        </authorList>
    </citation>
    <scope>NUCLEOTIDE SEQUENCE [LARGE SCALE GENOMIC DNA]</scope>
    <source>
        <strain evidence="2 3">DJ011</strain>
    </source>
</reference>
<feature type="compositionally biased region" description="Polar residues" evidence="1">
    <location>
        <begin position="48"/>
        <end position="84"/>
    </location>
</feature>
<keyword evidence="3" id="KW-1185">Reference proteome</keyword>
<protein>
    <recommendedName>
        <fullName evidence="4">Lipoprotein</fullName>
    </recommendedName>
</protein>
<dbReference type="Proteomes" id="UP000563151">
    <property type="component" value="Unassembled WGS sequence"/>
</dbReference>
<sequence length="222" mass="24845">MKNKKLINAIAVIFIFATIITGCSNKSNLRKSNTAEENKLVEVEKETTNANTSEKQTTSTGKADSAKQTTSINKTNSTKGSASTDKGMVTKDNKKKMTNSQQSAKTLHSIFGTIKSLDKNTKVIGFDDLEMITADKKERMKQIGITDKDFSNWYLYNASNEIKYYKITDKTSITIYAKDNGKEISTDINGLYNQFVSGYENHYDIKVQGGYIVNIVQRILNE</sequence>
<gene>
    <name evidence="2" type="ORF">HGG79_20670</name>
</gene>
<accession>A0A923EF21</accession>